<feature type="signal peptide" evidence="10">
    <location>
        <begin position="1"/>
        <end position="27"/>
    </location>
</feature>
<dbReference type="InterPro" id="IPR009072">
    <property type="entry name" value="Histone-fold"/>
</dbReference>
<evidence type="ECO:0000259" key="12">
    <source>
        <dbReference type="Pfam" id="PF16211"/>
    </source>
</evidence>
<proteinExistence type="inferred from homology"/>
<reference evidence="13 14" key="1">
    <citation type="journal article" date="2023" name="Hortic Res">
        <title>The complete reference genome for grapevine (Vitis vinifera L.) genetics and breeding.</title>
        <authorList>
            <person name="Shi X."/>
            <person name="Cao S."/>
            <person name="Wang X."/>
            <person name="Huang S."/>
            <person name="Wang Y."/>
            <person name="Liu Z."/>
            <person name="Liu W."/>
            <person name="Leng X."/>
            <person name="Peng Y."/>
            <person name="Wang N."/>
            <person name="Wang Y."/>
            <person name="Ma Z."/>
            <person name="Xu X."/>
            <person name="Zhang F."/>
            <person name="Xue H."/>
            <person name="Zhong H."/>
            <person name="Wang Y."/>
            <person name="Zhang K."/>
            <person name="Velt A."/>
            <person name="Avia K."/>
            <person name="Holtgrawe D."/>
            <person name="Grimplet J."/>
            <person name="Matus J.T."/>
            <person name="Ware D."/>
            <person name="Wu X."/>
            <person name="Wang H."/>
            <person name="Liu C."/>
            <person name="Fang Y."/>
            <person name="Rustenholz C."/>
            <person name="Cheng Z."/>
            <person name="Xiao H."/>
            <person name="Zhou Y."/>
        </authorList>
    </citation>
    <scope>NUCLEOTIDE SEQUENCE [LARGE SCALE GENOMIC DNA]</scope>
    <source>
        <strain evidence="14">cv. Pinot noir / PN40024</strain>
        <tissue evidence="13">Leaf</tissue>
    </source>
</reference>
<evidence type="ECO:0000256" key="6">
    <source>
        <dbReference type="ARBA" id="ARBA00023242"/>
    </source>
</evidence>
<keyword evidence="5 8" id="KW-0238">DNA-binding</keyword>
<dbReference type="Gene3D" id="1.10.20.10">
    <property type="entry name" value="Histone, subunit A"/>
    <property type="match status" value="1"/>
</dbReference>
<dbReference type="PRINTS" id="PR00620">
    <property type="entry name" value="HISTONEH2A"/>
</dbReference>
<dbReference type="InterPro" id="IPR032454">
    <property type="entry name" value="Histone_H2A_C"/>
</dbReference>
<protein>
    <recommendedName>
        <fullName evidence="8">Histone H2A</fullName>
    </recommendedName>
</protein>
<keyword evidence="4 8" id="KW-0158">Chromosome</keyword>
<evidence type="ECO:0000256" key="1">
    <source>
        <dbReference type="ARBA" id="ARBA00004123"/>
    </source>
</evidence>
<dbReference type="SUPFAM" id="SSF47113">
    <property type="entry name" value="Histone-fold"/>
    <property type="match status" value="1"/>
</dbReference>
<evidence type="ECO:0000313" key="13">
    <source>
        <dbReference type="EMBL" id="WJZ90238.1"/>
    </source>
</evidence>
<evidence type="ECO:0000256" key="3">
    <source>
        <dbReference type="ARBA" id="ARBA00010691"/>
    </source>
</evidence>
<sequence length="221" mass="24107">MPVSIPNALPALLLSIFSWFFIGGCSGSELMGNIASVNQKRCIVLGHIELGVRSSALGRFWQTGQKNVKFAALVLSVWSIMLQVCLCVDPRMGGKGRSRASASVTCSRRAGLQFPVGRISRLIKDGNYAERVSRTAPVYLSAVLEYLSAEVLELAGNVAKDNQKARILPRHIVHAMRNDIELCRLLENVTIADGGVLPNIDEDFLPEEEKGKGNRSATEEL</sequence>
<evidence type="ECO:0000313" key="14">
    <source>
        <dbReference type="Proteomes" id="UP001227230"/>
    </source>
</evidence>
<dbReference type="Pfam" id="PF16211">
    <property type="entry name" value="Histone_H2A_C"/>
    <property type="match status" value="1"/>
</dbReference>
<dbReference type="SMART" id="SM00414">
    <property type="entry name" value="H2A"/>
    <property type="match status" value="1"/>
</dbReference>
<comment type="similarity">
    <text evidence="3 8">Belongs to the histone H2A family.</text>
</comment>
<dbReference type="InterPro" id="IPR002119">
    <property type="entry name" value="Histone_H2A"/>
</dbReference>
<evidence type="ECO:0000256" key="10">
    <source>
        <dbReference type="SAM" id="SignalP"/>
    </source>
</evidence>
<evidence type="ECO:0000259" key="11">
    <source>
        <dbReference type="Pfam" id="PF00125"/>
    </source>
</evidence>
<feature type="domain" description="Histone H2A C-terminal" evidence="12">
    <location>
        <begin position="181"/>
        <end position="212"/>
    </location>
</feature>
<organism evidence="13 14">
    <name type="scientific">Vitis vinifera</name>
    <name type="common">Grape</name>
    <dbReference type="NCBI Taxonomy" id="29760"/>
    <lineage>
        <taxon>Eukaryota</taxon>
        <taxon>Viridiplantae</taxon>
        <taxon>Streptophyta</taxon>
        <taxon>Embryophyta</taxon>
        <taxon>Tracheophyta</taxon>
        <taxon>Spermatophyta</taxon>
        <taxon>Magnoliopsida</taxon>
        <taxon>eudicotyledons</taxon>
        <taxon>Gunneridae</taxon>
        <taxon>Pentapetalae</taxon>
        <taxon>rosids</taxon>
        <taxon>Vitales</taxon>
        <taxon>Vitaceae</taxon>
        <taxon>Viteae</taxon>
        <taxon>Vitis</taxon>
    </lineage>
</organism>
<evidence type="ECO:0000256" key="8">
    <source>
        <dbReference type="RuleBase" id="RU003767"/>
    </source>
</evidence>
<evidence type="ECO:0000256" key="7">
    <source>
        <dbReference type="ARBA" id="ARBA00023269"/>
    </source>
</evidence>
<dbReference type="InterPro" id="IPR007125">
    <property type="entry name" value="H2A/H2B/H3"/>
</dbReference>
<dbReference type="InterPro" id="IPR032458">
    <property type="entry name" value="Histone_H2A_CS"/>
</dbReference>
<feature type="chain" id="PRO_5047391815" description="Histone H2A" evidence="10">
    <location>
        <begin position="28"/>
        <end position="221"/>
    </location>
</feature>
<dbReference type="PROSITE" id="PS00046">
    <property type="entry name" value="HISTONE_H2A"/>
    <property type="match status" value="1"/>
</dbReference>
<dbReference type="Proteomes" id="UP001227230">
    <property type="component" value="Chromosome 7"/>
</dbReference>
<comment type="subunit">
    <text evidence="8">The nucleosome is a histone octamer containing two molecules each of H2A, H2B, H3 and H4 assembled in one H3-H4 heterotetramer and two H2A-H2B heterodimers. The octamer wraps approximately 147 bp of DNA.</text>
</comment>
<evidence type="ECO:0000256" key="4">
    <source>
        <dbReference type="ARBA" id="ARBA00022454"/>
    </source>
</evidence>
<evidence type="ECO:0000256" key="9">
    <source>
        <dbReference type="SAM" id="MobiDB-lite"/>
    </source>
</evidence>
<keyword evidence="10" id="KW-0732">Signal</keyword>
<gene>
    <name evidence="13" type="ORF">VitviT2T_009399</name>
</gene>
<name>A0ABY9C4Q0_VITVI</name>
<feature type="domain" description="Core Histone H2A/H2B/H3" evidence="11">
    <location>
        <begin position="102"/>
        <end position="177"/>
    </location>
</feature>
<accession>A0ABY9C4Q0</accession>
<evidence type="ECO:0000256" key="5">
    <source>
        <dbReference type="ARBA" id="ARBA00023125"/>
    </source>
</evidence>
<dbReference type="CDD" id="cd00074">
    <property type="entry name" value="HFD_H2A"/>
    <property type="match status" value="1"/>
</dbReference>
<keyword evidence="6 8" id="KW-0539">Nucleus</keyword>
<evidence type="ECO:0000256" key="2">
    <source>
        <dbReference type="ARBA" id="ARBA00004286"/>
    </source>
</evidence>
<dbReference type="EMBL" id="CP126654">
    <property type="protein sequence ID" value="WJZ90238.1"/>
    <property type="molecule type" value="Genomic_DNA"/>
</dbReference>
<keyword evidence="7 8" id="KW-0544">Nucleosome core</keyword>
<dbReference type="PANTHER" id="PTHR23430">
    <property type="entry name" value="HISTONE H2A"/>
    <property type="match status" value="1"/>
</dbReference>
<keyword evidence="14" id="KW-1185">Reference proteome</keyword>
<dbReference type="Pfam" id="PF00125">
    <property type="entry name" value="Histone"/>
    <property type="match status" value="1"/>
</dbReference>
<comment type="subcellular location">
    <subcellularLocation>
        <location evidence="2">Chromosome</location>
    </subcellularLocation>
    <subcellularLocation>
        <location evidence="1 8">Nucleus</location>
    </subcellularLocation>
</comment>
<feature type="region of interest" description="Disordered" evidence="9">
    <location>
        <begin position="202"/>
        <end position="221"/>
    </location>
</feature>